<dbReference type="Proteomes" id="UP000790377">
    <property type="component" value="Unassembled WGS sequence"/>
</dbReference>
<name>A0ACB7ZQ75_9AGAM</name>
<reference evidence="1" key="1">
    <citation type="journal article" date="2021" name="New Phytol.">
        <title>Evolutionary innovations through gain and loss of genes in the ectomycorrhizal Boletales.</title>
        <authorList>
            <person name="Wu G."/>
            <person name="Miyauchi S."/>
            <person name="Morin E."/>
            <person name="Kuo A."/>
            <person name="Drula E."/>
            <person name="Varga T."/>
            <person name="Kohler A."/>
            <person name="Feng B."/>
            <person name="Cao Y."/>
            <person name="Lipzen A."/>
            <person name="Daum C."/>
            <person name="Hundley H."/>
            <person name="Pangilinan J."/>
            <person name="Johnson J."/>
            <person name="Barry K."/>
            <person name="LaButti K."/>
            <person name="Ng V."/>
            <person name="Ahrendt S."/>
            <person name="Min B."/>
            <person name="Choi I.G."/>
            <person name="Park H."/>
            <person name="Plett J.M."/>
            <person name="Magnuson J."/>
            <person name="Spatafora J.W."/>
            <person name="Nagy L.G."/>
            <person name="Henrissat B."/>
            <person name="Grigoriev I.V."/>
            <person name="Yang Z.L."/>
            <person name="Xu J."/>
            <person name="Martin F.M."/>
        </authorList>
    </citation>
    <scope>NUCLEOTIDE SEQUENCE</scope>
    <source>
        <strain evidence="1">ATCC 28755</strain>
    </source>
</reference>
<dbReference type="EMBL" id="MU269102">
    <property type="protein sequence ID" value="KAH7903236.1"/>
    <property type="molecule type" value="Genomic_DNA"/>
</dbReference>
<protein>
    <submittedName>
        <fullName evidence="1">Uncharacterized protein</fullName>
    </submittedName>
</protein>
<evidence type="ECO:0000313" key="2">
    <source>
        <dbReference type="Proteomes" id="UP000790377"/>
    </source>
</evidence>
<accession>A0ACB7ZQ75</accession>
<gene>
    <name evidence="1" type="ORF">BJ138DRAFT_1195599</name>
</gene>
<evidence type="ECO:0000313" key="1">
    <source>
        <dbReference type="EMBL" id="KAH7903236.1"/>
    </source>
</evidence>
<feature type="non-terminal residue" evidence="1">
    <location>
        <position position="257"/>
    </location>
</feature>
<organism evidence="1 2">
    <name type="scientific">Hygrophoropsis aurantiaca</name>
    <dbReference type="NCBI Taxonomy" id="72124"/>
    <lineage>
        <taxon>Eukaryota</taxon>
        <taxon>Fungi</taxon>
        <taxon>Dikarya</taxon>
        <taxon>Basidiomycota</taxon>
        <taxon>Agaricomycotina</taxon>
        <taxon>Agaricomycetes</taxon>
        <taxon>Agaricomycetidae</taxon>
        <taxon>Boletales</taxon>
        <taxon>Coniophorineae</taxon>
        <taxon>Hygrophoropsidaceae</taxon>
        <taxon>Hygrophoropsis</taxon>
    </lineage>
</organism>
<comment type="caution">
    <text evidence="1">The sequence shown here is derived from an EMBL/GenBank/DDBJ whole genome shotgun (WGS) entry which is preliminary data.</text>
</comment>
<keyword evidence="2" id="KW-1185">Reference proteome</keyword>
<sequence>MADPTALIIQMLQTKQRTNYLAAGAGALIAYDQVLTFAHEQLTMQTKIKESKLELYICLIPNRPVLWVSEHNIPVGLSLSLILIDSGLAAWIIRINWTYSGYVIMYLVVLWATNIFLLSMQAILVIRVYALLNRSKKVLVFLATCYTLQAAAVFVMTALEYNSRALHEYGQDSTIVSLVFDGILLSFALRAFVIHALEAKTLNRGWSVNVLVRTIVTDHLVYFVCNIIWLSLVIASKYLAEQNVFTTLAVLAGPRMV</sequence>
<proteinExistence type="predicted"/>